<dbReference type="Pfam" id="PF00583">
    <property type="entry name" value="Acetyltransf_1"/>
    <property type="match status" value="1"/>
</dbReference>
<accession>A0ABY8F6D1</accession>
<dbReference type="RefSeq" id="WP_265679798.1">
    <property type="nucleotide sequence ID" value="NZ_CP120863.1"/>
</dbReference>
<reference evidence="2 3" key="1">
    <citation type="submission" date="2023-03" db="EMBL/GenBank/DDBJ databases">
        <title>Roseibium porphyridii sp. nov. and Roseibium rhodosorbium sp. nov. isolated from marine algae, Porphyridium cruentum and Rhodosorus marinus, respectively.</title>
        <authorList>
            <person name="Lee M.W."/>
            <person name="Choi B.J."/>
            <person name="Lee J.K."/>
            <person name="Choi D.G."/>
            <person name="Baek J.H."/>
            <person name="Bayburt H."/>
            <person name="Kim J.M."/>
            <person name="Han D.M."/>
            <person name="Kim K.H."/>
            <person name="Jeon C.O."/>
        </authorList>
    </citation>
    <scope>NUCLEOTIDE SEQUENCE [LARGE SCALE GENOMIC DNA]</scope>
    <source>
        <strain evidence="2 3">KMA01</strain>
    </source>
</reference>
<gene>
    <name evidence="2" type="ORF">K1718_02995</name>
</gene>
<proteinExistence type="predicted"/>
<dbReference type="Gene3D" id="3.40.630.30">
    <property type="match status" value="1"/>
</dbReference>
<sequence>MTSGILPQCLVAVDRALLPIGTVSLRSTSPGSDVYPGAWLTALLVPEALRRNGIGSALVAAAEIEAAQLGFDHILATTGSATTILKNRRWEQIDQVETASGKLAIFRKGLSTR</sequence>
<evidence type="ECO:0000313" key="3">
    <source>
        <dbReference type="Proteomes" id="UP001209803"/>
    </source>
</evidence>
<dbReference type="InterPro" id="IPR000182">
    <property type="entry name" value="GNAT_dom"/>
</dbReference>
<feature type="domain" description="N-acetyltransferase" evidence="1">
    <location>
        <begin position="19"/>
        <end position="78"/>
    </location>
</feature>
<name>A0ABY8F6D1_9HYPH</name>
<dbReference type="InterPro" id="IPR016181">
    <property type="entry name" value="Acyl_CoA_acyltransferase"/>
</dbReference>
<evidence type="ECO:0000313" key="2">
    <source>
        <dbReference type="EMBL" id="WFE90334.1"/>
    </source>
</evidence>
<protein>
    <submittedName>
        <fullName evidence="2">GNAT family N-acetyltransferase</fullName>
    </submittedName>
</protein>
<dbReference type="SUPFAM" id="SSF55729">
    <property type="entry name" value="Acyl-CoA N-acyltransferases (Nat)"/>
    <property type="match status" value="1"/>
</dbReference>
<dbReference type="CDD" id="cd04301">
    <property type="entry name" value="NAT_SF"/>
    <property type="match status" value="1"/>
</dbReference>
<dbReference type="Proteomes" id="UP001209803">
    <property type="component" value="Chromosome"/>
</dbReference>
<dbReference type="EMBL" id="CP120863">
    <property type="protein sequence ID" value="WFE90334.1"/>
    <property type="molecule type" value="Genomic_DNA"/>
</dbReference>
<evidence type="ECO:0000259" key="1">
    <source>
        <dbReference type="Pfam" id="PF00583"/>
    </source>
</evidence>
<keyword evidence="3" id="KW-1185">Reference proteome</keyword>
<organism evidence="2 3">
    <name type="scientific">Roseibium porphyridii</name>
    <dbReference type="NCBI Taxonomy" id="2866279"/>
    <lineage>
        <taxon>Bacteria</taxon>
        <taxon>Pseudomonadati</taxon>
        <taxon>Pseudomonadota</taxon>
        <taxon>Alphaproteobacteria</taxon>
        <taxon>Hyphomicrobiales</taxon>
        <taxon>Stappiaceae</taxon>
        <taxon>Roseibium</taxon>
    </lineage>
</organism>